<comment type="caution">
    <text evidence="3">The sequence shown here is derived from an EMBL/GenBank/DDBJ whole genome shotgun (WGS) entry which is preliminary data.</text>
</comment>
<evidence type="ECO:0000259" key="2">
    <source>
        <dbReference type="Pfam" id="PF07859"/>
    </source>
</evidence>
<name>A0ABT0P2H8_9ACTN</name>
<dbReference type="Pfam" id="PF07859">
    <property type="entry name" value="Abhydrolase_3"/>
    <property type="match status" value="1"/>
</dbReference>
<dbReference type="InterPro" id="IPR029058">
    <property type="entry name" value="AB_hydrolase_fold"/>
</dbReference>
<dbReference type="Proteomes" id="UP001202052">
    <property type="component" value="Unassembled WGS sequence"/>
</dbReference>
<proteinExistence type="predicted"/>
<accession>A0ABT0P2H8</accession>
<dbReference type="Gene3D" id="3.40.50.1820">
    <property type="entry name" value="alpha/beta hydrolase"/>
    <property type="match status" value="1"/>
</dbReference>
<evidence type="ECO:0000313" key="3">
    <source>
        <dbReference type="EMBL" id="MCL3997636.1"/>
    </source>
</evidence>
<organism evidence="3 4">
    <name type="scientific">Streptomyces lavenduligriseus</name>
    <dbReference type="NCBI Taxonomy" id="67315"/>
    <lineage>
        <taxon>Bacteria</taxon>
        <taxon>Bacillati</taxon>
        <taxon>Actinomycetota</taxon>
        <taxon>Actinomycetes</taxon>
        <taxon>Kitasatosporales</taxon>
        <taxon>Streptomycetaceae</taxon>
        <taxon>Streptomyces</taxon>
    </lineage>
</organism>
<feature type="compositionally biased region" description="Low complexity" evidence="1">
    <location>
        <begin position="93"/>
        <end position="106"/>
    </location>
</feature>
<feature type="domain" description="Alpha/beta hydrolase fold-3" evidence="2">
    <location>
        <begin position="4"/>
        <end position="58"/>
    </location>
</feature>
<reference evidence="3 4" key="1">
    <citation type="submission" date="2022-05" db="EMBL/GenBank/DDBJ databases">
        <title>Genome Resource of Streptomyces lavenduligriseus GA1-1, a Strain with Broad-Spectrum Antifungal Activity against Phytopathogenic Fungi.</title>
        <authorList>
            <person name="Qi D."/>
        </authorList>
    </citation>
    <scope>NUCLEOTIDE SEQUENCE [LARGE SCALE GENOMIC DNA]</scope>
    <source>
        <strain evidence="3 4">GA1-1</strain>
    </source>
</reference>
<feature type="region of interest" description="Disordered" evidence="1">
    <location>
        <begin position="90"/>
        <end position="116"/>
    </location>
</feature>
<dbReference type="GO" id="GO:0016787">
    <property type="term" value="F:hydrolase activity"/>
    <property type="evidence" value="ECO:0007669"/>
    <property type="project" value="UniProtKB-KW"/>
</dbReference>
<evidence type="ECO:0000313" key="4">
    <source>
        <dbReference type="Proteomes" id="UP001202052"/>
    </source>
</evidence>
<sequence>MRCGLDSHDGLCRLPAAGTGAVVVSVDYRPAPEHPAPAAVRDACAAFDRAVRHAASLGRPARRSGTRWAADGGAWGPGKDRLEDACDLREQAASRPAGSDGAAGRSRACRRRSRPR</sequence>
<gene>
    <name evidence="3" type="ORF">M4438_29770</name>
</gene>
<protein>
    <submittedName>
        <fullName evidence="3">Alpha/beta hydrolase fold domain-containing protein</fullName>
    </submittedName>
</protein>
<keyword evidence="4" id="KW-1185">Reference proteome</keyword>
<dbReference type="SUPFAM" id="SSF53474">
    <property type="entry name" value="alpha/beta-Hydrolases"/>
    <property type="match status" value="1"/>
</dbReference>
<dbReference type="EMBL" id="JAMCCK010000046">
    <property type="protein sequence ID" value="MCL3997636.1"/>
    <property type="molecule type" value="Genomic_DNA"/>
</dbReference>
<feature type="compositionally biased region" description="Basic residues" evidence="1">
    <location>
        <begin position="107"/>
        <end position="116"/>
    </location>
</feature>
<evidence type="ECO:0000256" key="1">
    <source>
        <dbReference type="SAM" id="MobiDB-lite"/>
    </source>
</evidence>
<keyword evidence="3" id="KW-0378">Hydrolase</keyword>
<dbReference type="InterPro" id="IPR013094">
    <property type="entry name" value="AB_hydrolase_3"/>
</dbReference>
<feature type="region of interest" description="Disordered" evidence="1">
    <location>
        <begin position="56"/>
        <end position="77"/>
    </location>
</feature>